<feature type="signal peptide" evidence="1">
    <location>
        <begin position="1"/>
        <end position="15"/>
    </location>
</feature>
<accession>A0A0K2V2M3</accession>
<dbReference type="AlphaFoldDB" id="A0A0K2V2M3"/>
<name>A0A0K2V2M3_LEPSM</name>
<evidence type="ECO:0000256" key="1">
    <source>
        <dbReference type="SAM" id="SignalP"/>
    </source>
</evidence>
<proteinExistence type="predicted"/>
<evidence type="ECO:0000313" key="2">
    <source>
        <dbReference type="EMBL" id="CDW44754.1"/>
    </source>
</evidence>
<organism evidence="2">
    <name type="scientific">Lepeophtheirus salmonis</name>
    <name type="common">Salmon louse</name>
    <name type="synonym">Caligus salmonis</name>
    <dbReference type="NCBI Taxonomy" id="72036"/>
    <lineage>
        <taxon>Eukaryota</taxon>
        <taxon>Metazoa</taxon>
        <taxon>Ecdysozoa</taxon>
        <taxon>Arthropoda</taxon>
        <taxon>Crustacea</taxon>
        <taxon>Multicrustacea</taxon>
        <taxon>Hexanauplia</taxon>
        <taxon>Copepoda</taxon>
        <taxon>Siphonostomatoida</taxon>
        <taxon>Caligidae</taxon>
        <taxon>Lepeophtheirus</taxon>
    </lineage>
</organism>
<dbReference type="EMBL" id="HACA01027393">
    <property type="protein sequence ID" value="CDW44754.1"/>
    <property type="molecule type" value="Transcribed_RNA"/>
</dbReference>
<reference evidence="2" key="1">
    <citation type="submission" date="2014-05" db="EMBL/GenBank/DDBJ databases">
        <authorList>
            <person name="Chronopoulou M."/>
        </authorList>
    </citation>
    <scope>NUCLEOTIDE SEQUENCE</scope>
    <source>
        <tissue evidence="2">Whole organism</tissue>
    </source>
</reference>
<feature type="chain" id="PRO_5012972195" description="ATP synthase F0 subunit 8" evidence="1">
    <location>
        <begin position="16"/>
        <end position="51"/>
    </location>
</feature>
<evidence type="ECO:0008006" key="3">
    <source>
        <dbReference type="Google" id="ProtNLM"/>
    </source>
</evidence>
<sequence>MSFSLSILWIVVVMAMYYMHPSKINQLKPPNNSNPFSLKLTSFTNLEANYL</sequence>
<protein>
    <recommendedName>
        <fullName evidence="3">ATP synthase F0 subunit 8</fullName>
    </recommendedName>
</protein>
<keyword evidence="1" id="KW-0732">Signal</keyword>